<dbReference type="OMA" id="IANRMYA"/>
<dbReference type="SMART" id="SM00093">
    <property type="entry name" value="SERPIN"/>
    <property type="match status" value="1"/>
</dbReference>
<keyword evidence="3" id="KW-0722">Serine protease inhibitor</keyword>
<dbReference type="GeneID" id="141446955"/>
<feature type="domain" description="Serpin" evidence="5">
    <location>
        <begin position="42"/>
        <end position="397"/>
    </location>
</feature>
<protein>
    <submittedName>
        <fullName evidence="6">SERPIN domain-containing protein</fullName>
    </submittedName>
</protein>
<name>T1IF83_RHOPR</name>
<dbReference type="AlphaFoldDB" id="T1IF83"/>
<sequence length="398" mass="45024">MASLTLGALPLFGILLTFTMPATTYDMKELETLTEGSNKFAVEIYQALKKPQENLIVSPISIQLVLALAYAGAKENTATEMAKTLHLPEKLDDVLKGHKMLIEQLQHPTLKLASQIFAEKTFNIKKEYQDVASKYFLSEVGLVNFISDPEGSRNEINQWVEEKTNKKIKDLLAEGTITPLTRLVLTNAIHFKANWAKPFDAELTSDEDFYVSPDNKVKVKMMSKTGQFPYKYNPELKAKILELPYEDKEFKMVIILPDLIDGLADVENKLSTLNLTEELLTLRESTVRVRLPKFKVEQTLDLKNTLIQLGIKDFFDQGKANLREISEEHLYGSKVVQKAFIEVDEKGTEAAAATAVVMVGYSAVHGIKKEDFRADHQFLYFLLYKNNVLFIGTVQSFN</sequence>
<dbReference type="InterPro" id="IPR036186">
    <property type="entry name" value="Serpin_sf"/>
</dbReference>
<dbReference type="InterPro" id="IPR042178">
    <property type="entry name" value="Serpin_sf_1"/>
</dbReference>
<dbReference type="Pfam" id="PF00079">
    <property type="entry name" value="Serpin"/>
    <property type="match status" value="1"/>
</dbReference>
<evidence type="ECO:0000313" key="7">
    <source>
        <dbReference type="Proteomes" id="UP000015103"/>
    </source>
</evidence>
<dbReference type="SUPFAM" id="SSF56574">
    <property type="entry name" value="Serpins"/>
    <property type="match status" value="1"/>
</dbReference>
<dbReference type="VEuPathDB" id="VectorBase:RPRC014952"/>
<keyword evidence="2" id="KW-0646">Protease inhibitor</keyword>
<dbReference type="RefSeq" id="XP_073970089.1">
    <property type="nucleotide sequence ID" value="XM_074113988.1"/>
</dbReference>
<dbReference type="CDD" id="cd19601">
    <property type="entry name" value="serpin42Da-like"/>
    <property type="match status" value="1"/>
</dbReference>
<evidence type="ECO:0000256" key="2">
    <source>
        <dbReference type="ARBA" id="ARBA00022690"/>
    </source>
</evidence>
<dbReference type="GO" id="GO:0004867">
    <property type="term" value="F:serine-type endopeptidase inhibitor activity"/>
    <property type="evidence" value="ECO:0007669"/>
    <property type="project" value="UniProtKB-KW"/>
</dbReference>
<organism evidence="6 7">
    <name type="scientific">Rhodnius prolixus</name>
    <name type="common">Triatomid bug</name>
    <dbReference type="NCBI Taxonomy" id="13249"/>
    <lineage>
        <taxon>Eukaryota</taxon>
        <taxon>Metazoa</taxon>
        <taxon>Ecdysozoa</taxon>
        <taxon>Arthropoda</taxon>
        <taxon>Hexapoda</taxon>
        <taxon>Insecta</taxon>
        <taxon>Pterygota</taxon>
        <taxon>Neoptera</taxon>
        <taxon>Paraneoptera</taxon>
        <taxon>Hemiptera</taxon>
        <taxon>Heteroptera</taxon>
        <taxon>Panheteroptera</taxon>
        <taxon>Cimicomorpha</taxon>
        <taxon>Reduviidae</taxon>
        <taxon>Triatominae</taxon>
        <taxon>Rhodnius</taxon>
    </lineage>
</organism>
<dbReference type="HOGENOM" id="CLU_023330_0_2_1"/>
<dbReference type="STRING" id="13249.T1IF83"/>
<dbReference type="Gene3D" id="3.30.497.10">
    <property type="entry name" value="Antithrombin, subunit I, domain 2"/>
    <property type="match status" value="1"/>
</dbReference>
<evidence type="ECO:0000259" key="5">
    <source>
        <dbReference type="SMART" id="SM00093"/>
    </source>
</evidence>
<dbReference type="EMBL" id="ACPB03019847">
    <property type="status" value="NOT_ANNOTATED_CDS"/>
    <property type="molecule type" value="Genomic_DNA"/>
</dbReference>
<dbReference type="EnsemblMetazoa" id="RPRC014952-RA">
    <property type="protein sequence ID" value="RPRC014952-PA"/>
    <property type="gene ID" value="RPRC014952"/>
</dbReference>
<comment type="similarity">
    <text evidence="1 4">Belongs to the serpin family.</text>
</comment>
<dbReference type="InterPro" id="IPR023796">
    <property type="entry name" value="Serpin_dom"/>
</dbReference>
<dbReference type="PANTHER" id="PTHR11461">
    <property type="entry name" value="SERINE PROTEASE INHIBITOR, SERPIN"/>
    <property type="match status" value="1"/>
</dbReference>
<evidence type="ECO:0000256" key="4">
    <source>
        <dbReference type="RuleBase" id="RU000411"/>
    </source>
</evidence>
<dbReference type="GO" id="GO:0005615">
    <property type="term" value="C:extracellular space"/>
    <property type="evidence" value="ECO:0007669"/>
    <property type="project" value="InterPro"/>
</dbReference>
<dbReference type="PANTHER" id="PTHR11461:SF211">
    <property type="entry name" value="GH10112P-RELATED"/>
    <property type="match status" value="1"/>
</dbReference>
<evidence type="ECO:0000256" key="3">
    <source>
        <dbReference type="ARBA" id="ARBA00022900"/>
    </source>
</evidence>
<dbReference type="eggNOG" id="KOG2392">
    <property type="taxonomic scope" value="Eukaryota"/>
</dbReference>
<evidence type="ECO:0000313" key="6">
    <source>
        <dbReference type="EnsemblMetazoa" id="RPRC014952-PA"/>
    </source>
</evidence>
<reference evidence="6" key="1">
    <citation type="submission" date="2015-05" db="UniProtKB">
        <authorList>
            <consortium name="EnsemblMetazoa"/>
        </authorList>
    </citation>
    <scope>IDENTIFICATION</scope>
</reference>
<proteinExistence type="inferred from homology"/>
<accession>T1IF83</accession>
<dbReference type="InterPro" id="IPR000215">
    <property type="entry name" value="Serpin_fam"/>
</dbReference>
<dbReference type="InParanoid" id="T1IF83"/>
<dbReference type="Proteomes" id="UP000015103">
    <property type="component" value="Unassembled WGS sequence"/>
</dbReference>
<dbReference type="Gene3D" id="2.30.39.10">
    <property type="entry name" value="Alpha-1-antitrypsin, domain 1"/>
    <property type="match status" value="1"/>
</dbReference>
<dbReference type="InterPro" id="IPR042185">
    <property type="entry name" value="Serpin_sf_2"/>
</dbReference>
<dbReference type="FunCoup" id="T1IF83">
    <property type="interactions" value="14"/>
</dbReference>
<evidence type="ECO:0000256" key="1">
    <source>
        <dbReference type="ARBA" id="ARBA00009500"/>
    </source>
</evidence>
<keyword evidence="7" id="KW-1185">Reference proteome</keyword>